<dbReference type="Pfam" id="PF14464">
    <property type="entry name" value="Prok-JAB"/>
    <property type="match status" value="1"/>
</dbReference>
<reference evidence="7 8" key="1">
    <citation type="journal article" date="2018" name="Int. J. Syst. Evol. Microbiol.">
        <title>Rubneribacter badeniensis gen. nov., sp. nov. and Enteroscipio rubneri gen. nov., sp. nov., new members of the Eggerthellaceae isolated from human faeces.</title>
        <authorList>
            <person name="Danylec N."/>
            <person name="Gobl A."/>
            <person name="Stoll D.A."/>
            <person name="Hetzer B."/>
            <person name="Kulling S.E."/>
            <person name="Huch M."/>
        </authorList>
    </citation>
    <scope>NUCLEOTIDE SEQUENCE [LARGE SCALE GENOMIC DNA]</scope>
    <source>
        <strain evidence="7 8">ResAG-85</strain>
    </source>
</reference>
<feature type="domain" description="JAB" evidence="6">
    <location>
        <begin position="15"/>
        <end position="137"/>
    </location>
</feature>
<evidence type="ECO:0000256" key="2">
    <source>
        <dbReference type="ARBA" id="ARBA00022723"/>
    </source>
</evidence>
<evidence type="ECO:0000256" key="3">
    <source>
        <dbReference type="ARBA" id="ARBA00022801"/>
    </source>
</evidence>
<dbReference type="InterPro" id="IPR028090">
    <property type="entry name" value="JAB_dom_prok"/>
</dbReference>
<dbReference type="Gene3D" id="3.40.140.10">
    <property type="entry name" value="Cytidine Deaminase, domain 2"/>
    <property type="match status" value="1"/>
</dbReference>
<name>A0A2K2U696_9ACTN</name>
<dbReference type="GO" id="GO:0046872">
    <property type="term" value="F:metal ion binding"/>
    <property type="evidence" value="ECO:0007669"/>
    <property type="project" value="UniProtKB-KW"/>
</dbReference>
<evidence type="ECO:0000259" key="6">
    <source>
        <dbReference type="Pfam" id="PF14464"/>
    </source>
</evidence>
<dbReference type="SUPFAM" id="SSF102712">
    <property type="entry name" value="JAB1/MPN domain"/>
    <property type="match status" value="1"/>
</dbReference>
<accession>A0A2K2U696</accession>
<keyword evidence="1" id="KW-0645">Protease</keyword>
<keyword evidence="8" id="KW-1185">Reference proteome</keyword>
<evidence type="ECO:0000256" key="5">
    <source>
        <dbReference type="ARBA" id="ARBA00023049"/>
    </source>
</evidence>
<evidence type="ECO:0000256" key="4">
    <source>
        <dbReference type="ARBA" id="ARBA00022833"/>
    </source>
</evidence>
<proteinExistence type="predicted"/>
<keyword evidence="3" id="KW-0378">Hydrolase</keyword>
<dbReference type="Proteomes" id="UP000236488">
    <property type="component" value="Unassembled WGS sequence"/>
</dbReference>
<dbReference type="GO" id="GO:0008237">
    <property type="term" value="F:metallopeptidase activity"/>
    <property type="evidence" value="ECO:0007669"/>
    <property type="project" value="UniProtKB-KW"/>
</dbReference>
<evidence type="ECO:0000313" key="7">
    <source>
        <dbReference type="EMBL" id="PNV65865.1"/>
    </source>
</evidence>
<evidence type="ECO:0000313" key="8">
    <source>
        <dbReference type="Proteomes" id="UP000236488"/>
    </source>
</evidence>
<organism evidence="7 8">
    <name type="scientific">Rubneribacter badeniensis</name>
    <dbReference type="NCBI Taxonomy" id="2070688"/>
    <lineage>
        <taxon>Bacteria</taxon>
        <taxon>Bacillati</taxon>
        <taxon>Actinomycetota</taxon>
        <taxon>Coriobacteriia</taxon>
        <taxon>Eggerthellales</taxon>
        <taxon>Eggerthellaceae</taxon>
        <taxon>Rubneribacter</taxon>
    </lineage>
</organism>
<sequence length="157" mass="17335">MIWKSTNGMYVEMTEGVFTSIMEYVLSRKRGETGGILIGNYSDDLSTATILSASGPGPRSLFGLFSFTRRPIGLQAELDEEFISGRYYLGEWHCHPGTNCTPSFQDIRQMQAISRSPSYNCPEPILIVFGRSSPYDFNSASIVKGNGVVKLERVSSG</sequence>
<dbReference type="GO" id="GO:0006508">
    <property type="term" value="P:proteolysis"/>
    <property type="evidence" value="ECO:0007669"/>
    <property type="project" value="UniProtKB-KW"/>
</dbReference>
<protein>
    <recommendedName>
        <fullName evidence="6">JAB domain-containing protein</fullName>
    </recommendedName>
</protein>
<gene>
    <name evidence="7" type="ORF">C2L80_04155</name>
</gene>
<dbReference type="EMBL" id="PPEL01000014">
    <property type="protein sequence ID" value="PNV65865.1"/>
    <property type="molecule type" value="Genomic_DNA"/>
</dbReference>
<keyword evidence="5" id="KW-0482">Metalloprotease</keyword>
<dbReference type="RefSeq" id="WP_103262708.1">
    <property type="nucleotide sequence ID" value="NZ_PPEL01000014.1"/>
</dbReference>
<keyword evidence="2" id="KW-0479">Metal-binding</keyword>
<evidence type="ECO:0000256" key="1">
    <source>
        <dbReference type="ARBA" id="ARBA00022670"/>
    </source>
</evidence>
<dbReference type="AlphaFoldDB" id="A0A2K2U696"/>
<comment type="caution">
    <text evidence="7">The sequence shown here is derived from an EMBL/GenBank/DDBJ whole genome shotgun (WGS) entry which is preliminary data.</text>
</comment>
<keyword evidence="4" id="KW-0862">Zinc</keyword>